<dbReference type="PANTHER" id="PTHR11697">
    <property type="entry name" value="GENERAL TRANSCRIPTION FACTOR 2-RELATED ZINC FINGER PROTEIN"/>
    <property type="match status" value="1"/>
</dbReference>
<organism evidence="2">
    <name type="scientific">Manihot esculenta</name>
    <name type="common">Cassava</name>
    <name type="synonym">Jatropha manihot</name>
    <dbReference type="NCBI Taxonomy" id="3983"/>
    <lineage>
        <taxon>Eukaryota</taxon>
        <taxon>Viridiplantae</taxon>
        <taxon>Streptophyta</taxon>
        <taxon>Embryophyta</taxon>
        <taxon>Tracheophyta</taxon>
        <taxon>Spermatophyta</taxon>
        <taxon>Magnoliopsida</taxon>
        <taxon>eudicotyledons</taxon>
        <taxon>Gunneridae</taxon>
        <taxon>Pentapetalae</taxon>
        <taxon>rosids</taxon>
        <taxon>fabids</taxon>
        <taxon>Malpighiales</taxon>
        <taxon>Euphorbiaceae</taxon>
        <taxon>Crotonoideae</taxon>
        <taxon>Manihoteae</taxon>
        <taxon>Manihot</taxon>
    </lineage>
</organism>
<dbReference type="SUPFAM" id="SSF53098">
    <property type="entry name" value="Ribonuclease H-like"/>
    <property type="match status" value="1"/>
</dbReference>
<protein>
    <recommendedName>
        <fullName evidence="1">DUF4371 domain-containing protein</fullName>
    </recommendedName>
</protein>
<dbReference type="PANTHER" id="PTHR11697:SF230">
    <property type="entry name" value="ZINC FINGER, MYM DOMAIN CONTAINING 1"/>
    <property type="match status" value="1"/>
</dbReference>
<dbReference type="AlphaFoldDB" id="A0A2C9U323"/>
<dbReference type="InterPro" id="IPR025398">
    <property type="entry name" value="DUF4371"/>
</dbReference>
<accession>A0A2C9U323</accession>
<evidence type="ECO:0000259" key="1">
    <source>
        <dbReference type="Pfam" id="PF14291"/>
    </source>
</evidence>
<reference evidence="2" key="1">
    <citation type="submission" date="2016-02" db="EMBL/GenBank/DDBJ databases">
        <title>WGS assembly of Manihot esculenta.</title>
        <authorList>
            <person name="Bredeson J.V."/>
            <person name="Prochnik S.E."/>
            <person name="Lyons J.B."/>
            <person name="Schmutz J."/>
            <person name="Grimwood J."/>
            <person name="Vrebalov J."/>
            <person name="Bart R.S."/>
            <person name="Amuge T."/>
            <person name="Ferguson M.E."/>
            <person name="Green R."/>
            <person name="Putnam N."/>
            <person name="Stites J."/>
            <person name="Rounsley S."/>
            <person name="Rokhsar D.S."/>
        </authorList>
    </citation>
    <scope>NUCLEOTIDE SEQUENCE [LARGE SCALE GENOMIC DNA]</scope>
    <source>
        <tissue evidence="2">Leaf</tissue>
    </source>
</reference>
<dbReference type="InterPro" id="IPR012337">
    <property type="entry name" value="RNaseH-like_sf"/>
</dbReference>
<sequence length="395" mass="46104">MLKNAFENLKLIAPYIQKDIINACTVETINVIIRYLGDDLFFILVDECRDVSVKEQMGVVIRYANKFGWVVETIEFLFSTHGLSVSSLRDQGYDGASKVREKFNGLKNLILRENSSSYYIHCFAHQLQLTLIAIAKKYSSISIFFNIIARLCNVVGGCYKRRDMLQEKQREKVVEGIKIGEIAIGQAIELLDIISRFEFVFTLFLMRKILGITHNLSQAFQRRDQDIANAMQLVKVFKCCLQIIRDDVVLEMDDLYTIRGRSRRRTEKMTKLHFYRVEQFYSVIDMQLQELNNHFDKVNTNLLLYMACLDPKDSFSAFNVSKLIELAKLHPFATATVERAFSAMHIIKNRLCNKMRDDLFNDYLITYIERDVFINVDNKDIINKFQAIKNRREIL</sequence>
<gene>
    <name evidence="2" type="ORF">MANES_18G140700</name>
</gene>
<dbReference type="Pfam" id="PF14291">
    <property type="entry name" value="DUF4371"/>
    <property type="match status" value="1"/>
</dbReference>
<dbReference type="EMBL" id="CM004404">
    <property type="protein sequence ID" value="OAY24175.1"/>
    <property type="molecule type" value="Genomic_DNA"/>
</dbReference>
<dbReference type="InterPro" id="IPR055298">
    <property type="entry name" value="AtLOH3-like"/>
</dbReference>
<proteinExistence type="predicted"/>
<name>A0A2C9U323_MANES</name>
<evidence type="ECO:0000313" key="2">
    <source>
        <dbReference type="EMBL" id="OAY24175.1"/>
    </source>
</evidence>
<feature type="domain" description="DUF4371" evidence="1">
    <location>
        <begin position="2"/>
        <end position="72"/>
    </location>
</feature>
<dbReference type="STRING" id="3983.A0A2C9U323"/>